<gene>
    <name evidence="8" type="ORF">B7R21_18200</name>
</gene>
<evidence type="ECO:0000256" key="5">
    <source>
        <dbReference type="ARBA" id="ARBA00022777"/>
    </source>
</evidence>
<dbReference type="InterPro" id="IPR000890">
    <property type="entry name" value="Aliphatic_acid_kin_short-chain"/>
</dbReference>
<name>A0A3E0VBG3_9MICO</name>
<accession>A0A3E0VBG3</accession>
<dbReference type="GO" id="GO:0047761">
    <property type="term" value="F:butyrate kinase activity"/>
    <property type="evidence" value="ECO:0007669"/>
    <property type="project" value="UniProtKB-EC"/>
</dbReference>
<proteinExistence type="inferred from homology"/>
<dbReference type="RefSeq" id="WP_116284683.1">
    <property type="nucleotide sequence ID" value="NZ_NBXA01000048.1"/>
</dbReference>
<comment type="similarity">
    <text evidence="1 7">Belongs to the acetokinase family.</text>
</comment>
<comment type="caution">
    <text evidence="8">The sequence shown here is derived from an EMBL/GenBank/DDBJ whole genome shotgun (WGS) entry which is preliminary data.</text>
</comment>
<dbReference type="PANTHER" id="PTHR21060">
    <property type="entry name" value="ACETATE KINASE"/>
    <property type="match status" value="1"/>
</dbReference>
<evidence type="ECO:0000313" key="9">
    <source>
        <dbReference type="Proteomes" id="UP000256709"/>
    </source>
</evidence>
<protein>
    <recommendedName>
        <fullName evidence="2">butyrate kinase</fullName>
        <ecNumber evidence="2">2.7.2.7</ecNumber>
    </recommendedName>
</protein>
<dbReference type="AlphaFoldDB" id="A0A3E0VBG3"/>
<dbReference type="SUPFAM" id="SSF53067">
    <property type="entry name" value="Actin-like ATPase domain"/>
    <property type="match status" value="2"/>
</dbReference>
<dbReference type="EMBL" id="NBXA01000048">
    <property type="protein sequence ID" value="RFA06838.1"/>
    <property type="molecule type" value="Genomic_DNA"/>
</dbReference>
<evidence type="ECO:0000256" key="6">
    <source>
        <dbReference type="ARBA" id="ARBA00022840"/>
    </source>
</evidence>
<evidence type="ECO:0000256" key="7">
    <source>
        <dbReference type="RuleBase" id="RU003835"/>
    </source>
</evidence>
<keyword evidence="6" id="KW-0067">ATP-binding</keyword>
<sequence>MSKILVINVGSSSCKVTIVGAKGPEEIDTGDESPMTWDAARWRELARHQGPAFEPDCVLHRFVHGGGVFHGPTVITGSTRAQLETVAPLAPLHTRNALAVIDVLAQVFAGAIAIACFDTTFHGFAHDYADARGRELVGDRKVRRVLSCHLGSGSSLAAIVDGLSVDTTMGFTPVDGLVMATRPGSLDPGAIVWLLSTTSIDVATMSSALERSSGLTGIAGHDDMRIIMRDAEAGDVRSTLAYDVWLHRLVGKMGEMIATMGGVDLIVFGGGIGERAGRARADAVGSLAFLGLELDETANRAGGSDRLVSNSRSAVAVAVITAREDLVMIRRASATGLMVGVTDPNAH</sequence>
<organism evidence="8 9">
    <name type="scientific">Subtercola boreus</name>
    <dbReference type="NCBI Taxonomy" id="120213"/>
    <lineage>
        <taxon>Bacteria</taxon>
        <taxon>Bacillati</taxon>
        <taxon>Actinomycetota</taxon>
        <taxon>Actinomycetes</taxon>
        <taxon>Micrococcales</taxon>
        <taxon>Microbacteriaceae</taxon>
        <taxon>Subtercola</taxon>
    </lineage>
</organism>
<evidence type="ECO:0000256" key="3">
    <source>
        <dbReference type="ARBA" id="ARBA00022679"/>
    </source>
</evidence>
<dbReference type="InterPro" id="IPR023865">
    <property type="entry name" value="Aliphatic_acid_kinase_CS"/>
</dbReference>
<evidence type="ECO:0000256" key="4">
    <source>
        <dbReference type="ARBA" id="ARBA00022741"/>
    </source>
</evidence>
<evidence type="ECO:0000313" key="8">
    <source>
        <dbReference type="EMBL" id="RFA06838.1"/>
    </source>
</evidence>
<evidence type="ECO:0000256" key="2">
    <source>
        <dbReference type="ARBA" id="ARBA00013069"/>
    </source>
</evidence>
<dbReference type="PROSITE" id="PS01075">
    <property type="entry name" value="ACETATE_KINASE_1"/>
    <property type="match status" value="1"/>
</dbReference>
<dbReference type="InterPro" id="IPR043129">
    <property type="entry name" value="ATPase_NBD"/>
</dbReference>
<dbReference type="Pfam" id="PF00871">
    <property type="entry name" value="Acetate_kinase"/>
    <property type="match status" value="1"/>
</dbReference>
<dbReference type="EC" id="2.7.2.7" evidence="2"/>
<dbReference type="Proteomes" id="UP000256709">
    <property type="component" value="Unassembled WGS sequence"/>
</dbReference>
<keyword evidence="4" id="KW-0547">Nucleotide-binding</keyword>
<dbReference type="OrthoDB" id="9802453at2"/>
<dbReference type="PANTHER" id="PTHR21060:SF15">
    <property type="entry name" value="ACETATE KINASE-RELATED"/>
    <property type="match status" value="1"/>
</dbReference>
<reference evidence="8 9" key="1">
    <citation type="submission" date="2017-04" db="EMBL/GenBank/DDBJ databases">
        <title>Comparative genome analysis of Subtercola boreus.</title>
        <authorList>
            <person name="Cho Y.-J."/>
            <person name="Cho A."/>
            <person name="Kim O.-S."/>
            <person name="Lee J.-I."/>
        </authorList>
    </citation>
    <scope>NUCLEOTIDE SEQUENCE [LARGE SCALE GENOMIC DNA]</scope>
    <source>
        <strain evidence="8 9">P27444</strain>
    </source>
</reference>
<keyword evidence="3 7" id="KW-0808">Transferase</keyword>
<dbReference type="Gene3D" id="3.30.420.40">
    <property type="match status" value="2"/>
</dbReference>
<keyword evidence="5 7" id="KW-0418">Kinase</keyword>
<dbReference type="GO" id="GO:0006083">
    <property type="term" value="P:acetate metabolic process"/>
    <property type="evidence" value="ECO:0007669"/>
    <property type="project" value="TreeGrafter"/>
</dbReference>
<dbReference type="PROSITE" id="PS01076">
    <property type="entry name" value="ACETATE_KINASE_2"/>
    <property type="match status" value="1"/>
</dbReference>
<evidence type="ECO:0000256" key="1">
    <source>
        <dbReference type="ARBA" id="ARBA00008748"/>
    </source>
</evidence>
<dbReference type="GO" id="GO:0005524">
    <property type="term" value="F:ATP binding"/>
    <property type="evidence" value="ECO:0007669"/>
    <property type="project" value="UniProtKB-KW"/>
</dbReference>
<dbReference type="GO" id="GO:0008776">
    <property type="term" value="F:acetate kinase activity"/>
    <property type="evidence" value="ECO:0007669"/>
    <property type="project" value="TreeGrafter"/>
</dbReference>
<dbReference type="PRINTS" id="PR00471">
    <property type="entry name" value="ACETATEKNASE"/>
</dbReference>